<evidence type="ECO:0000313" key="1">
    <source>
        <dbReference type="EMBL" id="TQI99726.1"/>
    </source>
</evidence>
<protein>
    <submittedName>
        <fullName evidence="1">Uncharacterized protein</fullName>
    </submittedName>
</protein>
<keyword evidence="2" id="KW-1185">Reference proteome</keyword>
<evidence type="ECO:0000313" key="2">
    <source>
        <dbReference type="Proteomes" id="UP000316298"/>
    </source>
</evidence>
<dbReference type="EMBL" id="VFMM01000004">
    <property type="protein sequence ID" value="TQI99726.1"/>
    <property type="molecule type" value="Genomic_DNA"/>
</dbReference>
<organism evidence="1 2">
    <name type="scientific">Kribbella jejuensis</name>
    <dbReference type="NCBI Taxonomy" id="236068"/>
    <lineage>
        <taxon>Bacteria</taxon>
        <taxon>Bacillati</taxon>
        <taxon>Actinomycetota</taxon>
        <taxon>Actinomycetes</taxon>
        <taxon>Propionibacteriales</taxon>
        <taxon>Kribbellaceae</taxon>
        <taxon>Kribbella</taxon>
    </lineage>
</organism>
<dbReference type="AlphaFoldDB" id="A0A542D9I3"/>
<gene>
    <name evidence="1" type="ORF">FB475_6713</name>
</gene>
<dbReference type="OrthoDB" id="5946241at2"/>
<proteinExistence type="predicted"/>
<name>A0A542D9I3_9ACTN</name>
<comment type="caution">
    <text evidence="1">The sequence shown here is derived from an EMBL/GenBank/DDBJ whole genome shotgun (WGS) entry which is preliminary data.</text>
</comment>
<dbReference type="Proteomes" id="UP000316298">
    <property type="component" value="Unassembled WGS sequence"/>
</dbReference>
<sequence>MSVTVRDLVPAYLDYQAGGDWDEYVEKYPEVLNDLTRSGRTLQPADREKAFAAYEQYGDRIRANAPHATRWIEQAAARVVPMLDAAHVDINGVAIVGLATSNGWVADGTLYLAVELIPDERAAEILAAHEIAHALQAPLPDQPWPDEGPLGQDIYSEGFATALTAELFPQYSLAEHLWFGPGYDDWLADCRRHDAAARAEILANLDSGEDEVIRRFLTLSGASGFPQRIGNYVGTQFIRDLRKQHEWPDLARWSTDQALTELRTWLSDQAQVLPGTPDRT</sequence>
<accession>A0A542D9I3</accession>
<dbReference type="RefSeq" id="WP_141861954.1">
    <property type="nucleotide sequence ID" value="NZ_BAAAKA010000010.1"/>
</dbReference>
<reference evidence="1 2" key="1">
    <citation type="submission" date="2019-06" db="EMBL/GenBank/DDBJ databases">
        <title>Sequencing the genomes of 1000 actinobacteria strains.</title>
        <authorList>
            <person name="Klenk H.-P."/>
        </authorList>
    </citation>
    <scope>NUCLEOTIDE SEQUENCE [LARGE SCALE GENOMIC DNA]</scope>
    <source>
        <strain evidence="1 2">DSM 17305</strain>
    </source>
</reference>